<evidence type="ECO:0000313" key="1">
    <source>
        <dbReference type="EMBL" id="CCE69468.1"/>
    </source>
</evidence>
<dbReference type="Proteomes" id="UP000009139">
    <property type="component" value="Chromosome"/>
</dbReference>
<dbReference type="AlphaFoldDB" id="G8ZFS7"/>
<evidence type="ECO:0000313" key="2">
    <source>
        <dbReference type="Proteomes" id="UP000009139"/>
    </source>
</evidence>
<gene>
    <name evidence="1" type="ordered locus">PAB0052</name>
</gene>
<comment type="miscellaneous">
    <text evidence="1">The sequence shown here is derived from an EMBL/GenBank/DDBJ third party annotation (TPA) entry.</text>
</comment>
<protein>
    <submittedName>
        <fullName evidence="1">Uncharacterized protein</fullName>
    </submittedName>
</protein>
<accession>G8ZFS7</accession>
<proteinExistence type="predicted"/>
<reference evidence="1 2" key="1">
    <citation type="journal article" date="2012" name="Curr. Microbiol.">
        <title>Re-annotation of two hyperthermophilic archaea Pyrococcus abyssi GE5 and Pyrococcus furiosus DSM 3638.</title>
        <authorList>
            <person name="Gao J."/>
            <person name="Wang J."/>
        </authorList>
    </citation>
    <scope>GENOME REANNOTATION</scope>
    <source>
        <strain evidence="2">GE5 / Orsay</strain>
    </source>
</reference>
<organism evidence="1 2">
    <name type="scientific">Pyrococcus abyssi (strain GE5 / Orsay)</name>
    <dbReference type="NCBI Taxonomy" id="272844"/>
    <lineage>
        <taxon>Archaea</taxon>
        <taxon>Methanobacteriati</taxon>
        <taxon>Methanobacteriota</taxon>
        <taxon>Thermococci</taxon>
        <taxon>Thermococcales</taxon>
        <taxon>Thermococcaceae</taxon>
        <taxon>Pyrococcus</taxon>
    </lineage>
</organism>
<dbReference type="EMBL" id="HE613800">
    <property type="protein sequence ID" value="CCE69468.1"/>
    <property type="molecule type" value="Genomic_DNA"/>
</dbReference>
<sequence>MPFLSNSISGATTLTSFIVAYFKAEFILSTNSLVLSGKVSPSSLLKPTIMSPPPRASKREAATPISTKFLAGIQTLLAVSLAFSKSSSSLAVTSGTLPSTNLLPAIFENSCRKSIFTIFKGTFNSLEKNSATLFVTLSS</sequence>
<name>G8ZFS7_PYRAB</name>